<reference evidence="1" key="1">
    <citation type="submission" date="2022-10" db="EMBL/GenBank/DDBJ databases">
        <title>The complete genomes of actinobacterial strains from the NBC collection.</title>
        <authorList>
            <person name="Joergensen T.S."/>
            <person name="Alvarez Arevalo M."/>
            <person name="Sterndorff E.B."/>
            <person name="Faurdal D."/>
            <person name="Vuksanovic O."/>
            <person name="Mourched A.-S."/>
            <person name="Charusanti P."/>
            <person name="Shaw S."/>
            <person name="Blin K."/>
            <person name="Weber T."/>
        </authorList>
    </citation>
    <scope>NUCLEOTIDE SEQUENCE</scope>
    <source>
        <strain evidence="1">NBC_01482</strain>
    </source>
</reference>
<name>A0ABZ1YMQ1_9NOCA</name>
<protein>
    <submittedName>
        <fullName evidence="1">Uncharacterized protein</fullName>
    </submittedName>
</protein>
<evidence type="ECO:0000313" key="1">
    <source>
        <dbReference type="EMBL" id="WUV43192.1"/>
    </source>
</evidence>
<evidence type="ECO:0000313" key="2">
    <source>
        <dbReference type="Proteomes" id="UP001432062"/>
    </source>
</evidence>
<keyword evidence="2" id="KW-1185">Reference proteome</keyword>
<sequence>MEDPLPELNTASTTLPRVNTLALLEASAWLRAGATIYVSLIVGEHDTAASTIRTIAEAAVHFLLNGI</sequence>
<dbReference type="EMBL" id="CP109441">
    <property type="protein sequence ID" value="WUV43192.1"/>
    <property type="molecule type" value="Genomic_DNA"/>
</dbReference>
<organism evidence="1 2">
    <name type="scientific">Nocardia vinacea</name>
    <dbReference type="NCBI Taxonomy" id="96468"/>
    <lineage>
        <taxon>Bacteria</taxon>
        <taxon>Bacillati</taxon>
        <taxon>Actinomycetota</taxon>
        <taxon>Actinomycetes</taxon>
        <taxon>Mycobacteriales</taxon>
        <taxon>Nocardiaceae</taxon>
        <taxon>Nocardia</taxon>
    </lineage>
</organism>
<proteinExistence type="predicted"/>
<gene>
    <name evidence="1" type="ORF">OG563_28655</name>
</gene>
<dbReference type="RefSeq" id="WP_329405732.1">
    <property type="nucleotide sequence ID" value="NZ_CP109441.1"/>
</dbReference>
<accession>A0ABZ1YMQ1</accession>
<dbReference type="Proteomes" id="UP001432062">
    <property type="component" value="Chromosome"/>
</dbReference>